<keyword evidence="11" id="KW-0325">Glycoprotein</keyword>
<dbReference type="SUPFAM" id="SSF48726">
    <property type="entry name" value="Immunoglobulin"/>
    <property type="match status" value="1"/>
</dbReference>
<evidence type="ECO:0000256" key="1">
    <source>
        <dbReference type="ARBA" id="ARBA00004251"/>
    </source>
</evidence>
<protein>
    <recommendedName>
        <fullName evidence="15">Ig-like domain-containing protein</fullName>
    </recommendedName>
</protein>
<dbReference type="InterPro" id="IPR036179">
    <property type="entry name" value="Ig-like_dom_sf"/>
</dbReference>
<dbReference type="AlphaFoldDB" id="A0A671UYA8"/>
<dbReference type="InterPro" id="IPR013106">
    <property type="entry name" value="Ig_V-set"/>
</dbReference>
<evidence type="ECO:0000256" key="4">
    <source>
        <dbReference type="ARBA" id="ARBA00022729"/>
    </source>
</evidence>
<evidence type="ECO:0000313" key="16">
    <source>
        <dbReference type="Ensembl" id="ENSSAUP00010019039.1"/>
    </source>
</evidence>
<dbReference type="Pfam" id="PF07686">
    <property type="entry name" value="V-set"/>
    <property type="match status" value="1"/>
</dbReference>
<dbReference type="InterPro" id="IPR052307">
    <property type="entry name" value="EJ_Adhesion_Regulator"/>
</dbReference>
<evidence type="ECO:0000256" key="9">
    <source>
        <dbReference type="ARBA" id="ARBA00023157"/>
    </source>
</evidence>
<dbReference type="InterPro" id="IPR003599">
    <property type="entry name" value="Ig_sub"/>
</dbReference>
<dbReference type="GO" id="GO:0034109">
    <property type="term" value="P:homotypic cell-cell adhesion"/>
    <property type="evidence" value="ECO:0007669"/>
    <property type="project" value="TreeGrafter"/>
</dbReference>
<evidence type="ECO:0000256" key="8">
    <source>
        <dbReference type="ARBA" id="ARBA00023136"/>
    </source>
</evidence>
<dbReference type="PANTHER" id="PTHR44468:SF3">
    <property type="entry name" value="COXSACKIEVIRUS AND ADENOVIRUS RECEPTOR"/>
    <property type="match status" value="1"/>
</dbReference>
<dbReference type="InterPro" id="IPR013783">
    <property type="entry name" value="Ig-like_fold"/>
</dbReference>
<keyword evidence="10" id="KW-0675">Receptor</keyword>
<reference evidence="16" key="3">
    <citation type="submission" date="2025-09" db="UniProtKB">
        <authorList>
            <consortium name="Ensembl"/>
        </authorList>
    </citation>
    <scope>IDENTIFICATION</scope>
</reference>
<accession>A0A671UYA8</accession>
<feature type="domain" description="Ig-like" evidence="15">
    <location>
        <begin position="34"/>
        <end position="137"/>
    </location>
</feature>
<evidence type="ECO:0000256" key="2">
    <source>
        <dbReference type="ARBA" id="ARBA00022475"/>
    </source>
</evidence>
<evidence type="ECO:0000256" key="6">
    <source>
        <dbReference type="ARBA" id="ARBA00022889"/>
    </source>
</evidence>
<evidence type="ECO:0000259" key="15">
    <source>
        <dbReference type="PROSITE" id="PS50835"/>
    </source>
</evidence>
<evidence type="ECO:0000256" key="13">
    <source>
        <dbReference type="SAM" id="Phobius"/>
    </source>
</evidence>
<evidence type="ECO:0000256" key="10">
    <source>
        <dbReference type="ARBA" id="ARBA00023170"/>
    </source>
</evidence>
<keyword evidence="6" id="KW-0130">Cell adhesion</keyword>
<keyword evidence="7 13" id="KW-1133">Transmembrane helix</keyword>
<evidence type="ECO:0000256" key="11">
    <source>
        <dbReference type="ARBA" id="ARBA00023180"/>
    </source>
</evidence>
<dbReference type="PANTHER" id="PTHR44468">
    <property type="entry name" value="COXSACKIEVIRUS AND ADENOVIRUS RECEPTOR-RELATED"/>
    <property type="match status" value="1"/>
</dbReference>
<dbReference type="GO" id="GO:0014704">
    <property type="term" value="C:intercalated disc"/>
    <property type="evidence" value="ECO:0007669"/>
    <property type="project" value="TreeGrafter"/>
</dbReference>
<name>A0A671UYA8_SPAAU</name>
<evidence type="ECO:0000256" key="14">
    <source>
        <dbReference type="SAM" id="SignalP"/>
    </source>
</evidence>
<keyword evidence="2" id="KW-1003">Cell membrane</keyword>
<evidence type="ECO:0000256" key="7">
    <source>
        <dbReference type="ARBA" id="ARBA00022989"/>
    </source>
</evidence>
<keyword evidence="3 13" id="KW-0812">Transmembrane</keyword>
<feature type="transmembrane region" description="Helical" evidence="13">
    <location>
        <begin position="156"/>
        <end position="177"/>
    </location>
</feature>
<proteinExistence type="predicted"/>
<dbReference type="Proteomes" id="UP000472265">
    <property type="component" value="Chromosome 8"/>
</dbReference>
<comment type="subcellular location">
    <subcellularLocation>
        <location evidence="1">Cell membrane</location>
        <topology evidence="1">Single-pass type I membrane protein</topology>
    </subcellularLocation>
</comment>
<keyword evidence="12" id="KW-0393">Immunoglobulin domain</keyword>
<feature type="chain" id="PRO_5025587250" description="Ig-like domain-containing protein" evidence="14">
    <location>
        <begin position="20"/>
        <end position="184"/>
    </location>
</feature>
<evidence type="ECO:0000256" key="5">
    <source>
        <dbReference type="ARBA" id="ARBA00022737"/>
    </source>
</evidence>
<dbReference type="Gene3D" id="2.60.40.10">
    <property type="entry name" value="Immunoglobulins"/>
    <property type="match status" value="1"/>
</dbReference>
<feature type="signal peptide" evidence="14">
    <location>
        <begin position="1"/>
        <end position="19"/>
    </location>
</feature>
<dbReference type="Ensembl" id="ENSSAUT00010020138.1">
    <property type="protein sequence ID" value="ENSSAUP00010019039.1"/>
    <property type="gene ID" value="ENSSAUG00010008598.1"/>
</dbReference>
<evidence type="ECO:0000256" key="12">
    <source>
        <dbReference type="ARBA" id="ARBA00023319"/>
    </source>
</evidence>
<dbReference type="GO" id="GO:0005923">
    <property type="term" value="C:bicellular tight junction"/>
    <property type="evidence" value="ECO:0007669"/>
    <property type="project" value="TreeGrafter"/>
</dbReference>
<keyword evidence="8 13" id="KW-0472">Membrane</keyword>
<reference evidence="16" key="2">
    <citation type="submission" date="2025-08" db="UniProtKB">
        <authorList>
            <consortium name="Ensembl"/>
        </authorList>
    </citation>
    <scope>IDENTIFICATION</scope>
</reference>
<dbReference type="SMART" id="SM00409">
    <property type="entry name" value="IG"/>
    <property type="match status" value="1"/>
</dbReference>
<dbReference type="GeneTree" id="ENSGT00940000154829"/>
<sequence>MALVLLIGLMSILLTSTCGLNLTTPSSEYQAALGHDISLRCHFTLASVDVGDLKIEWTVNHSDGQEEEEHLICYIDDFIHHFTGLEGRVHFSSPDPQDGDASLTIKLVNITDKGIYQCTVKKNITGTTSVITTGTITGTTSVITTGTTSVITTGSITVAAAITFIVIILAGIIFHCWKQKTAEV</sequence>
<dbReference type="PROSITE" id="PS50835">
    <property type="entry name" value="IG_LIKE"/>
    <property type="match status" value="1"/>
</dbReference>
<reference evidence="16" key="1">
    <citation type="submission" date="2021-04" db="EMBL/GenBank/DDBJ databases">
        <authorList>
            <consortium name="Wellcome Sanger Institute Data Sharing"/>
        </authorList>
    </citation>
    <scope>NUCLEOTIDE SEQUENCE [LARGE SCALE GENOMIC DNA]</scope>
</reference>
<evidence type="ECO:0000313" key="17">
    <source>
        <dbReference type="Proteomes" id="UP000472265"/>
    </source>
</evidence>
<dbReference type="GO" id="GO:0016323">
    <property type="term" value="C:basolateral plasma membrane"/>
    <property type="evidence" value="ECO:0007669"/>
    <property type="project" value="TreeGrafter"/>
</dbReference>
<keyword evidence="5" id="KW-0677">Repeat</keyword>
<dbReference type="OMA" id="YLLPTWK"/>
<dbReference type="InParanoid" id="A0A671UYA8"/>
<keyword evidence="4 14" id="KW-0732">Signal</keyword>
<evidence type="ECO:0000256" key="3">
    <source>
        <dbReference type="ARBA" id="ARBA00022692"/>
    </source>
</evidence>
<keyword evidence="9" id="KW-1015">Disulfide bond</keyword>
<organism evidence="16 17">
    <name type="scientific">Sparus aurata</name>
    <name type="common">Gilthead sea bream</name>
    <dbReference type="NCBI Taxonomy" id="8175"/>
    <lineage>
        <taxon>Eukaryota</taxon>
        <taxon>Metazoa</taxon>
        <taxon>Chordata</taxon>
        <taxon>Craniata</taxon>
        <taxon>Vertebrata</taxon>
        <taxon>Euteleostomi</taxon>
        <taxon>Actinopterygii</taxon>
        <taxon>Neopterygii</taxon>
        <taxon>Teleostei</taxon>
        <taxon>Neoteleostei</taxon>
        <taxon>Acanthomorphata</taxon>
        <taxon>Eupercaria</taxon>
        <taxon>Spariformes</taxon>
        <taxon>Sparidae</taxon>
        <taxon>Sparus</taxon>
    </lineage>
</organism>
<keyword evidence="17" id="KW-1185">Reference proteome</keyword>
<dbReference type="GO" id="GO:0050839">
    <property type="term" value="F:cell adhesion molecule binding"/>
    <property type="evidence" value="ECO:0007669"/>
    <property type="project" value="TreeGrafter"/>
</dbReference>
<dbReference type="InterPro" id="IPR007110">
    <property type="entry name" value="Ig-like_dom"/>
</dbReference>